<sequence length="58" mass="6181">MRDYTSTAIIRYVAILAVCSRQALKLVSQTHCVTGAGLGVSLGILCGMWQLARSGLVQ</sequence>
<evidence type="ECO:0000313" key="1">
    <source>
        <dbReference type="EMBL" id="KZW00879.1"/>
    </source>
</evidence>
<evidence type="ECO:0000313" key="2">
    <source>
        <dbReference type="Proteomes" id="UP000077266"/>
    </source>
</evidence>
<keyword evidence="2" id="KW-1185">Reference proteome</keyword>
<organism evidence="1 2">
    <name type="scientific">Exidia glandulosa HHB12029</name>
    <dbReference type="NCBI Taxonomy" id="1314781"/>
    <lineage>
        <taxon>Eukaryota</taxon>
        <taxon>Fungi</taxon>
        <taxon>Dikarya</taxon>
        <taxon>Basidiomycota</taxon>
        <taxon>Agaricomycotina</taxon>
        <taxon>Agaricomycetes</taxon>
        <taxon>Auriculariales</taxon>
        <taxon>Exidiaceae</taxon>
        <taxon>Exidia</taxon>
    </lineage>
</organism>
<accession>A0A165NKS3</accession>
<dbReference type="EMBL" id="KV425897">
    <property type="protein sequence ID" value="KZW00879.1"/>
    <property type="molecule type" value="Genomic_DNA"/>
</dbReference>
<dbReference type="Proteomes" id="UP000077266">
    <property type="component" value="Unassembled WGS sequence"/>
</dbReference>
<proteinExistence type="predicted"/>
<name>A0A165NKS3_EXIGL</name>
<reference evidence="1 2" key="1">
    <citation type="journal article" date="2016" name="Mol. Biol. Evol.">
        <title>Comparative Genomics of Early-Diverging Mushroom-Forming Fungi Provides Insights into the Origins of Lignocellulose Decay Capabilities.</title>
        <authorList>
            <person name="Nagy L.G."/>
            <person name="Riley R."/>
            <person name="Tritt A."/>
            <person name="Adam C."/>
            <person name="Daum C."/>
            <person name="Floudas D."/>
            <person name="Sun H."/>
            <person name="Yadav J.S."/>
            <person name="Pangilinan J."/>
            <person name="Larsson K.H."/>
            <person name="Matsuura K."/>
            <person name="Barry K."/>
            <person name="Labutti K."/>
            <person name="Kuo R."/>
            <person name="Ohm R.A."/>
            <person name="Bhattacharya S.S."/>
            <person name="Shirouzu T."/>
            <person name="Yoshinaga Y."/>
            <person name="Martin F.M."/>
            <person name="Grigoriev I.V."/>
            <person name="Hibbett D.S."/>
        </authorList>
    </citation>
    <scope>NUCLEOTIDE SEQUENCE [LARGE SCALE GENOMIC DNA]</scope>
    <source>
        <strain evidence="1 2">HHB12029</strain>
    </source>
</reference>
<gene>
    <name evidence="1" type="ORF">EXIGLDRAFT_638742</name>
</gene>
<dbReference type="InParanoid" id="A0A165NKS3"/>
<dbReference type="AlphaFoldDB" id="A0A165NKS3"/>
<protein>
    <submittedName>
        <fullName evidence="1">Uncharacterized protein</fullName>
    </submittedName>
</protein>